<accession>A0AA39WEV0</accession>
<comment type="caution">
    <text evidence="2">The sequence shown here is derived from an EMBL/GenBank/DDBJ whole genome shotgun (WGS) entry which is preliminary data.</text>
</comment>
<keyword evidence="3" id="KW-1185">Reference proteome</keyword>
<protein>
    <submittedName>
        <fullName evidence="2">Uncharacterized protein</fullName>
    </submittedName>
</protein>
<gene>
    <name evidence="2" type="ORF">B0T14DRAFT_295125</name>
</gene>
<dbReference type="AlphaFoldDB" id="A0AA39WEV0"/>
<feature type="region of interest" description="Disordered" evidence="1">
    <location>
        <begin position="1"/>
        <end position="29"/>
    </location>
</feature>
<evidence type="ECO:0000256" key="1">
    <source>
        <dbReference type="SAM" id="MobiDB-lite"/>
    </source>
</evidence>
<sequence>MFAALVQPARALRDRRSSKSPPIRNSAAPTDDRVVFSPVLRVRLWTDEPFIGDVQAQNPAARAFFRSRSRRQPMHGAPPLSQGRPWGCSQHARCACTCTAGRCGVFACVRTAAKVCGCGCKVGGTLLRCYCCCCSSSLLYGSWSADSLPCRYRLNRRRYGSLCVPTTNKEGRRGYADDFNSASTFFWVDVLASDGKERQSMAS</sequence>
<evidence type="ECO:0000313" key="2">
    <source>
        <dbReference type="EMBL" id="KAK0614082.1"/>
    </source>
</evidence>
<dbReference type="EMBL" id="JAULSU010000006">
    <property type="protein sequence ID" value="KAK0614082.1"/>
    <property type="molecule type" value="Genomic_DNA"/>
</dbReference>
<dbReference type="Proteomes" id="UP001175000">
    <property type="component" value="Unassembled WGS sequence"/>
</dbReference>
<name>A0AA39WEV0_9PEZI</name>
<reference evidence="2" key="1">
    <citation type="submission" date="2023-06" db="EMBL/GenBank/DDBJ databases">
        <title>Genome-scale phylogeny and comparative genomics of the fungal order Sordariales.</title>
        <authorList>
            <consortium name="Lawrence Berkeley National Laboratory"/>
            <person name="Hensen N."/>
            <person name="Bonometti L."/>
            <person name="Westerberg I."/>
            <person name="Brannstrom I.O."/>
            <person name="Guillou S."/>
            <person name="Cros-Aarteil S."/>
            <person name="Calhoun S."/>
            <person name="Haridas S."/>
            <person name="Kuo A."/>
            <person name="Mondo S."/>
            <person name="Pangilinan J."/>
            <person name="Riley R."/>
            <person name="Labutti K."/>
            <person name="Andreopoulos B."/>
            <person name="Lipzen A."/>
            <person name="Chen C."/>
            <person name="Yanf M."/>
            <person name="Daum C."/>
            <person name="Ng V."/>
            <person name="Clum A."/>
            <person name="Steindorff A."/>
            <person name="Ohm R."/>
            <person name="Martin F."/>
            <person name="Silar P."/>
            <person name="Natvig D."/>
            <person name="Lalanne C."/>
            <person name="Gautier V."/>
            <person name="Ament-Velasquez S.L."/>
            <person name="Kruys A."/>
            <person name="Hutchinson M.I."/>
            <person name="Powell A.J."/>
            <person name="Barry K."/>
            <person name="Miller A.N."/>
            <person name="Grigoriev I.V."/>
            <person name="Debuchy R."/>
            <person name="Gladieux P."/>
            <person name="Thoren M.H."/>
            <person name="Johannesson H."/>
        </authorList>
    </citation>
    <scope>NUCLEOTIDE SEQUENCE</scope>
    <source>
        <strain evidence="2">CBS 606.72</strain>
    </source>
</reference>
<proteinExistence type="predicted"/>
<organism evidence="2 3">
    <name type="scientific">Immersiella caudata</name>
    <dbReference type="NCBI Taxonomy" id="314043"/>
    <lineage>
        <taxon>Eukaryota</taxon>
        <taxon>Fungi</taxon>
        <taxon>Dikarya</taxon>
        <taxon>Ascomycota</taxon>
        <taxon>Pezizomycotina</taxon>
        <taxon>Sordariomycetes</taxon>
        <taxon>Sordariomycetidae</taxon>
        <taxon>Sordariales</taxon>
        <taxon>Lasiosphaeriaceae</taxon>
        <taxon>Immersiella</taxon>
    </lineage>
</organism>
<evidence type="ECO:0000313" key="3">
    <source>
        <dbReference type="Proteomes" id="UP001175000"/>
    </source>
</evidence>